<accession>A0A0B1SVS1</accession>
<dbReference type="AlphaFoldDB" id="A0A0B1SVS1"/>
<organism evidence="1 2">
    <name type="scientific">Oesophagostomum dentatum</name>
    <name type="common">Nodular worm</name>
    <dbReference type="NCBI Taxonomy" id="61180"/>
    <lineage>
        <taxon>Eukaryota</taxon>
        <taxon>Metazoa</taxon>
        <taxon>Ecdysozoa</taxon>
        <taxon>Nematoda</taxon>
        <taxon>Chromadorea</taxon>
        <taxon>Rhabditida</taxon>
        <taxon>Rhabditina</taxon>
        <taxon>Rhabditomorpha</taxon>
        <taxon>Strongyloidea</taxon>
        <taxon>Strongylidae</taxon>
        <taxon>Oesophagostomum</taxon>
    </lineage>
</organism>
<evidence type="ECO:0000313" key="2">
    <source>
        <dbReference type="Proteomes" id="UP000053660"/>
    </source>
</evidence>
<dbReference type="EMBL" id="KN554249">
    <property type="protein sequence ID" value="KHJ89413.1"/>
    <property type="molecule type" value="Genomic_DNA"/>
</dbReference>
<reference evidence="1 2" key="1">
    <citation type="submission" date="2014-03" db="EMBL/GenBank/DDBJ databases">
        <title>Draft genome of the hookworm Oesophagostomum dentatum.</title>
        <authorList>
            <person name="Mitreva M."/>
        </authorList>
    </citation>
    <scope>NUCLEOTIDE SEQUENCE [LARGE SCALE GENOMIC DNA]</scope>
    <source>
        <strain evidence="1 2">OD-Hann</strain>
    </source>
</reference>
<sequence>MFLTESTCEVRSSFRLGFEAATFSTGFVFIAVTAQQRVPQREFGCADVLPVIAAYY</sequence>
<name>A0A0B1SVS1_OESDE</name>
<protein>
    <submittedName>
        <fullName evidence="1">Uncharacterized protein</fullName>
    </submittedName>
</protein>
<dbReference type="Proteomes" id="UP000053660">
    <property type="component" value="Unassembled WGS sequence"/>
</dbReference>
<keyword evidence="2" id="KW-1185">Reference proteome</keyword>
<gene>
    <name evidence="1" type="ORF">OESDEN_10762</name>
</gene>
<proteinExistence type="predicted"/>
<evidence type="ECO:0000313" key="1">
    <source>
        <dbReference type="EMBL" id="KHJ89413.1"/>
    </source>
</evidence>